<feature type="region of interest" description="Disordered" evidence="1">
    <location>
        <begin position="1"/>
        <end position="54"/>
    </location>
</feature>
<protein>
    <submittedName>
        <fullName evidence="2">Uncharacterized protein</fullName>
    </submittedName>
</protein>
<evidence type="ECO:0000313" key="2">
    <source>
        <dbReference type="EMBL" id="MBH8573276.1"/>
    </source>
</evidence>
<feature type="compositionally biased region" description="Polar residues" evidence="1">
    <location>
        <begin position="1"/>
        <end position="12"/>
    </location>
</feature>
<name>A0A8J7I5C7_9NOST</name>
<comment type="caution">
    <text evidence="2">The sequence shown here is derived from an EMBL/GenBank/DDBJ whole genome shotgun (WGS) entry which is preliminary data.</text>
</comment>
<proteinExistence type="predicted"/>
<evidence type="ECO:0000313" key="3">
    <source>
        <dbReference type="Proteomes" id="UP000662314"/>
    </source>
</evidence>
<keyword evidence="3" id="KW-1185">Reference proteome</keyword>
<feature type="compositionally biased region" description="Basic and acidic residues" evidence="1">
    <location>
        <begin position="14"/>
        <end position="27"/>
    </location>
</feature>
<accession>A0A8J7I5C7</accession>
<dbReference type="EMBL" id="JAECZA010000028">
    <property type="protein sequence ID" value="MBH8573276.1"/>
    <property type="molecule type" value="Genomic_DNA"/>
</dbReference>
<reference evidence="2 3" key="1">
    <citation type="journal article" date="2021" name="Int. J. Syst. Evol. Microbiol.">
        <title>Amazonocrinis nigriterrae gen. nov., sp. nov., Atlanticothrix silvestris gen. nov., sp. nov. and Dendronalium phyllosphericum gen. nov., sp. nov., nostocacean cyanobacteria from Brazilian environments.</title>
        <authorList>
            <person name="Alvarenga D.O."/>
            <person name="Andreote A.P.D."/>
            <person name="Branco L.H.Z."/>
            <person name="Delbaje E."/>
            <person name="Cruz R.B."/>
            <person name="Varani A.M."/>
            <person name="Fiore M.F."/>
        </authorList>
    </citation>
    <scope>NUCLEOTIDE SEQUENCE [LARGE SCALE GENOMIC DNA]</scope>
    <source>
        <strain evidence="2 3">CENA369</strain>
    </source>
</reference>
<evidence type="ECO:0000256" key="1">
    <source>
        <dbReference type="SAM" id="MobiDB-lite"/>
    </source>
</evidence>
<dbReference type="Proteomes" id="UP000662314">
    <property type="component" value="Unassembled WGS sequence"/>
</dbReference>
<dbReference type="AlphaFoldDB" id="A0A8J7I5C7"/>
<sequence>MTLSRGWQTGVSKSEARRRSVTRRESPQVEEVPFKIPTSSPRLPIPVSPRLFSS</sequence>
<dbReference type="RefSeq" id="WP_214432094.1">
    <property type="nucleotide sequence ID" value="NZ_CAWPUQ010000130.1"/>
</dbReference>
<organism evidence="2 3">
    <name type="scientific">Dendronalium phyllosphericum CENA369</name>
    <dbReference type="NCBI Taxonomy" id="1725256"/>
    <lineage>
        <taxon>Bacteria</taxon>
        <taxon>Bacillati</taxon>
        <taxon>Cyanobacteriota</taxon>
        <taxon>Cyanophyceae</taxon>
        <taxon>Nostocales</taxon>
        <taxon>Nostocaceae</taxon>
        <taxon>Dendronalium</taxon>
        <taxon>Dendronalium phyllosphericum</taxon>
    </lineage>
</organism>
<gene>
    <name evidence="2" type="ORF">I8752_09650</name>
</gene>